<accession>A0A502F5Q0</accession>
<reference evidence="8 9" key="1">
    <citation type="journal article" date="2019" name="Environ. Microbiol.">
        <title>Species interactions and distinct microbial communities in high Arctic permafrost affected cryosols are associated with the CH4 and CO2 gas fluxes.</title>
        <authorList>
            <person name="Altshuler I."/>
            <person name="Hamel J."/>
            <person name="Turney S."/>
            <person name="Magnuson E."/>
            <person name="Levesque R."/>
            <person name="Greer C."/>
            <person name="Whyte L.G."/>
        </authorList>
    </citation>
    <scope>NUCLEOTIDE SEQUENCE [LARGE SCALE GENOMIC DNA]</scope>
    <source>
        <strain evidence="8 9">42</strain>
    </source>
</reference>
<dbReference type="Proteomes" id="UP000319700">
    <property type="component" value="Unassembled WGS sequence"/>
</dbReference>
<dbReference type="Pfam" id="PF00355">
    <property type="entry name" value="Rieske"/>
    <property type="match status" value="1"/>
</dbReference>
<dbReference type="AlphaFoldDB" id="A0A502F5Q0"/>
<keyword evidence="5" id="KW-0408">Iron</keyword>
<dbReference type="CDD" id="cd00680">
    <property type="entry name" value="RHO_alpha_C"/>
    <property type="match status" value="1"/>
</dbReference>
<evidence type="ECO:0000313" key="8">
    <source>
        <dbReference type="EMBL" id="TPG43941.1"/>
    </source>
</evidence>
<name>A0A502F5Q0_9FLAO</name>
<dbReference type="InterPro" id="IPR036922">
    <property type="entry name" value="Rieske_2Fe-2S_sf"/>
</dbReference>
<dbReference type="PROSITE" id="PS51296">
    <property type="entry name" value="RIESKE"/>
    <property type="match status" value="1"/>
</dbReference>
<feature type="domain" description="Rieske" evidence="7">
    <location>
        <begin position="28"/>
        <end position="137"/>
    </location>
</feature>
<dbReference type="Gene3D" id="2.102.10.10">
    <property type="entry name" value="Rieske [2Fe-2S] iron-sulphur domain"/>
    <property type="match status" value="1"/>
</dbReference>
<keyword evidence="8" id="KW-0223">Dioxygenase</keyword>
<keyword evidence="3" id="KW-0479">Metal-binding</keyword>
<dbReference type="GO" id="GO:0051213">
    <property type="term" value="F:dioxygenase activity"/>
    <property type="evidence" value="ECO:0007669"/>
    <property type="project" value="UniProtKB-KW"/>
</dbReference>
<dbReference type="InterPro" id="IPR017941">
    <property type="entry name" value="Rieske_2Fe-2S"/>
</dbReference>
<dbReference type="Gene3D" id="3.90.380.10">
    <property type="entry name" value="Naphthalene 1,2-dioxygenase Alpha Subunit, Chain A, domain 1"/>
    <property type="match status" value="2"/>
</dbReference>
<dbReference type="InterPro" id="IPR001663">
    <property type="entry name" value="Rng_hydr_dOase-A"/>
</dbReference>
<evidence type="ECO:0000256" key="1">
    <source>
        <dbReference type="ARBA" id="ARBA00001962"/>
    </source>
</evidence>
<gene>
    <name evidence="8" type="ORF">EAH81_05150</name>
</gene>
<evidence type="ECO:0000313" key="9">
    <source>
        <dbReference type="Proteomes" id="UP000319700"/>
    </source>
</evidence>
<evidence type="ECO:0000256" key="3">
    <source>
        <dbReference type="ARBA" id="ARBA00022723"/>
    </source>
</evidence>
<sequence length="362" mass="41855">MNSNIPAIHYHDNDIFTQENEMLFNKVWHFVGFKSDFENDNDFVTVKISGTPIVIQNVRGTIKAFLNVCSHRFSIIQQEKSGNRPLMCPYHGWAYDKEGIPSGIPKKPLFKKFTKEELCEMKLKEFQVSFCGNLCFVTLNENMEPLEDFIGIFYKELKEMSLSLGDRIDVNSMEITANWKVIVENTLESYHVGLIHAETLAKLEPSGLEFEFDKNNSSWTSDLNIVKDKGGYKKINTYFSPRNYDIEGYKHILIFPNLLISSTHGISFNYSVIEPITSDVSRFTSHVFTTKTENPNEKSILIKAFEESLTNFNRQVFDEDKAVCQLVQQGVRHTNLSGKLSDEEERVHHFQKTYLKFLQHES</sequence>
<dbReference type="CDD" id="cd03469">
    <property type="entry name" value="Rieske_RO_Alpha_N"/>
    <property type="match status" value="1"/>
</dbReference>
<proteinExistence type="predicted"/>
<dbReference type="EMBL" id="RCZH01000003">
    <property type="protein sequence ID" value="TPG43941.1"/>
    <property type="molecule type" value="Genomic_DNA"/>
</dbReference>
<dbReference type="PANTHER" id="PTHR43756:SF5">
    <property type="entry name" value="CHOLINE MONOOXYGENASE, CHLOROPLASTIC"/>
    <property type="match status" value="1"/>
</dbReference>
<dbReference type="Pfam" id="PF00848">
    <property type="entry name" value="Ring_hydroxyl_A"/>
    <property type="match status" value="1"/>
</dbReference>
<keyword evidence="6" id="KW-0411">Iron-sulfur</keyword>
<protein>
    <submittedName>
        <fullName evidence="8">Aromatic ring-hydroxylating dioxygenase subunit alpha</fullName>
    </submittedName>
</protein>
<dbReference type="GO" id="GO:0051537">
    <property type="term" value="F:2 iron, 2 sulfur cluster binding"/>
    <property type="evidence" value="ECO:0007669"/>
    <property type="project" value="UniProtKB-KW"/>
</dbReference>
<dbReference type="GO" id="GO:0005506">
    <property type="term" value="F:iron ion binding"/>
    <property type="evidence" value="ECO:0007669"/>
    <property type="project" value="InterPro"/>
</dbReference>
<comment type="caution">
    <text evidence="8">The sequence shown here is derived from an EMBL/GenBank/DDBJ whole genome shotgun (WGS) entry which is preliminary data.</text>
</comment>
<evidence type="ECO:0000256" key="4">
    <source>
        <dbReference type="ARBA" id="ARBA00023002"/>
    </source>
</evidence>
<organism evidence="8 9">
    <name type="scientific">Flavobacterium pectinovorum</name>
    <dbReference type="NCBI Taxonomy" id="29533"/>
    <lineage>
        <taxon>Bacteria</taxon>
        <taxon>Pseudomonadati</taxon>
        <taxon>Bacteroidota</taxon>
        <taxon>Flavobacteriia</taxon>
        <taxon>Flavobacteriales</taxon>
        <taxon>Flavobacteriaceae</taxon>
        <taxon>Flavobacterium</taxon>
    </lineage>
</organism>
<evidence type="ECO:0000259" key="7">
    <source>
        <dbReference type="PROSITE" id="PS51296"/>
    </source>
</evidence>
<dbReference type="OrthoDB" id="9800776at2"/>
<evidence type="ECO:0000256" key="6">
    <source>
        <dbReference type="ARBA" id="ARBA00023014"/>
    </source>
</evidence>
<dbReference type="RefSeq" id="WP_140504471.1">
    <property type="nucleotide sequence ID" value="NZ_RCZH01000003.1"/>
</dbReference>
<keyword evidence="9" id="KW-1185">Reference proteome</keyword>
<dbReference type="SUPFAM" id="SSF55961">
    <property type="entry name" value="Bet v1-like"/>
    <property type="match status" value="1"/>
</dbReference>
<keyword evidence="2" id="KW-0001">2Fe-2S</keyword>
<dbReference type="InterPro" id="IPR015879">
    <property type="entry name" value="Ring_hydroxy_dOase_asu_C_dom"/>
</dbReference>
<dbReference type="PRINTS" id="PR00090">
    <property type="entry name" value="RNGDIOXGNASE"/>
</dbReference>
<dbReference type="PANTHER" id="PTHR43756">
    <property type="entry name" value="CHOLINE MONOOXYGENASE, CHLOROPLASTIC"/>
    <property type="match status" value="1"/>
</dbReference>
<keyword evidence="4" id="KW-0560">Oxidoreductase</keyword>
<evidence type="ECO:0000256" key="5">
    <source>
        <dbReference type="ARBA" id="ARBA00023004"/>
    </source>
</evidence>
<dbReference type="SUPFAM" id="SSF50022">
    <property type="entry name" value="ISP domain"/>
    <property type="match status" value="1"/>
</dbReference>
<evidence type="ECO:0000256" key="2">
    <source>
        <dbReference type="ARBA" id="ARBA00022714"/>
    </source>
</evidence>
<comment type="cofactor">
    <cofactor evidence="1">
        <name>Fe cation</name>
        <dbReference type="ChEBI" id="CHEBI:24875"/>
    </cofactor>
</comment>